<gene>
    <name evidence="3" type="ORF">BASA50_002206</name>
</gene>
<comment type="caution">
    <text evidence="3">The sequence shown here is derived from an EMBL/GenBank/DDBJ whole genome shotgun (WGS) entry which is preliminary data.</text>
</comment>
<keyword evidence="2" id="KW-1133">Transmembrane helix</keyword>
<sequence length="262" mass="29732">MKYTSIVVVSFALGTSTVVKANRSIEPIVTLKETYNRGIRKITNQIRYILRVLNSRTFRSLNKAYVNKEVDEDGNRTVCKKDRRTCGGKSSSKGSRCSDCGCSNSLASQKLHKLRKENELSRPYNHKRYDYRSRYSNQSRHRDAYKSKTHKCRKCSQADQPKQIETNKHHYSTNTDIPIYSNQDTLSTTHTAIKIIDPNLAHKHHYGISDIPPPNTNTTMSDTLEHNQSDISSSSMIGISTMVILIAVTTFLNVPVMLISIC</sequence>
<keyword evidence="2" id="KW-0472">Membrane</keyword>
<dbReference type="EMBL" id="JAFCIX010000030">
    <property type="protein sequence ID" value="KAH6600639.1"/>
    <property type="molecule type" value="Genomic_DNA"/>
</dbReference>
<feature type="transmembrane region" description="Helical" evidence="2">
    <location>
        <begin position="236"/>
        <end position="259"/>
    </location>
</feature>
<keyword evidence="4" id="KW-1185">Reference proteome</keyword>
<dbReference type="Proteomes" id="UP001648503">
    <property type="component" value="Unassembled WGS sequence"/>
</dbReference>
<evidence type="ECO:0000313" key="4">
    <source>
        <dbReference type="Proteomes" id="UP001648503"/>
    </source>
</evidence>
<keyword evidence="2" id="KW-0812">Transmembrane</keyword>
<name>A0ABQ8FM68_9FUNG</name>
<accession>A0ABQ8FM68</accession>
<organism evidence="3 4">
    <name type="scientific">Batrachochytrium salamandrivorans</name>
    <dbReference type="NCBI Taxonomy" id="1357716"/>
    <lineage>
        <taxon>Eukaryota</taxon>
        <taxon>Fungi</taxon>
        <taxon>Fungi incertae sedis</taxon>
        <taxon>Chytridiomycota</taxon>
        <taxon>Chytridiomycota incertae sedis</taxon>
        <taxon>Chytridiomycetes</taxon>
        <taxon>Rhizophydiales</taxon>
        <taxon>Rhizophydiales incertae sedis</taxon>
        <taxon>Batrachochytrium</taxon>
    </lineage>
</organism>
<reference evidence="3 4" key="1">
    <citation type="submission" date="2021-02" db="EMBL/GenBank/DDBJ databases">
        <title>Variation within the Batrachochytrium salamandrivorans European outbreak.</title>
        <authorList>
            <person name="Kelly M."/>
            <person name="Pasmans F."/>
            <person name="Shea T.P."/>
            <person name="Munoz J.F."/>
            <person name="Carranza S."/>
            <person name="Cuomo C.A."/>
            <person name="Martel A."/>
        </authorList>
    </citation>
    <scope>NUCLEOTIDE SEQUENCE [LARGE SCALE GENOMIC DNA]</scope>
    <source>
        <strain evidence="3 4">AMFP18/2</strain>
    </source>
</reference>
<proteinExistence type="predicted"/>
<evidence type="ECO:0000313" key="3">
    <source>
        <dbReference type="EMBL" id="KAH6600639.1"/>
    </source>
</evidence>
<evidence type="ECO:0000256" key="2">
    <source>
        <dbReference type="SAM" id="Phobius"/>
    </source>
</evidence>
<protein>
    <submittedName>
        <fullName evidence="3">Uncharacterized protein</fullName>
    </submittedName>
</protein>
<evidence type="ECO:0000256" key="1">
    <source>
        <dbReference type="SAM" id="MobiDB-lite"/>
    </source>
</evidence>
<feature type="region of interest" description="Disordered" evidence="1">
    <location>
        <begin position="136"/>
        <end position="160"/>
    </location>
</feature>